<feature type="region of interest" description="Disordered" evidence="1">
    <location>
        <begin position="323"/>
        <end position="449"/>
    </location>
</feature>
<reference evidence="3 4" key="1">
    <citation type="journal article" date="2018" name="Nat. Ecol. Evol.">
        <title>Genomic signatures of mitonuclear coevolution across populations of Tigriopus californicus.</title>
        <authorList>
            <person name="Barreto F.S."/>
            <person name="Watson E.T."/>
            <person name="Lima T.G."/>
            <person name="Willett C.S."/>
            <person name="Edmands S."/>
            <person name="Li W."/>
            <person name="Burton R.S."/>
        </authorList>
    </citation>
    <scope>NUCLEOTIDE SEQUENCE [LARGE SCALE GENOMIC DNA]</scope>
    <source>
        <strain evidence="3 4">San Diego</strain>
    </source>
</reference>
<feature type="transmembrane region" description="Helical" evidence="2">
    <location>
        <begin position="234"/>
        <end position="258"/>
    </location>
</feature>
<keyword evidence="2" id="KW-1133">Transmembrane helix</keyword>
<keyword evidence="2" id="KW-0812">Transmembrane</keyword>
<feature type="compositionally biased region" description="Polar residues" evidence="1">
    <location>
        <begin position="353"/>
        <end position="386"/>
    </location>
</feature>
<comment type="caution">
    <text evidence="3">The sequence shown here is derived from an EMBL/GenBank/DDBJ whole genome shotgun (WGS) entry which is preliminary data.</text>
</comment>
<feature type="transmembrane region" description="Helical" evidence="2">
    <location>
        <begin position="116"/>
        <end position="137"/>
    </location>
</feature>
<evidence type="ECO:0000256" key="1">
    <source>
        <dbReference type="SAM" id="MobiDB-lite"/>
    </source>
</evidence>
<proteinExistence type="predicted"/>
<organism evidence="3 4">
    <name type="scientific">Tigriopus californicus</name>
    <name type="common">Marine copepod</name>
    <dbReference type="NCBI Taxonomy" id="6832"/>
    <lineage>
        <taxon>Eukaryota</taxon>
        <taxon>Metazoa</taxon>
        <taxon>Ecdysozoa</taxon>
        <taxon>Arthropoda</taxon>
        <taxon>Crustacea</taxon>
        <taxon>Multicrustacea</taxon>
        <taxon>Hexanauplia</taxon>
        <taxon>Copepoda</taxon>
        <taxon>Harpacticoida</taxon>
        <taxon>Harpacticidae</taxon>
        <taxon>Tigriopus</taxon>
    </lineage>
</organism>
<sequence>MSRFDSSDPNDRFRPFDPTLTNPDYEDFEELHPPIEYELEAIDWATMISRGVVILIFLIAYILVFVNVARGKKLKNWRLYSLVALTLFCWLSMAFYQDHIDEYFVHKVTLFPAPRSIYWCVRNLLHGITLYMIVLLLCHLSDFQHRGIWILFVSMVVCVPLFYSIAVLIIDLRVPEQSRRSWEWNIGIAATKTFLYNLLTSIILFVFTIRFCTSRLYGTYEERRSTLVVVVSRWVFVFFILHNLIAIASFGTSVAIRVPGLLDNLHPATLAHRILDELAFLIIVLAIPVSYLFGVLCSGCCGRGRQREVEMDKMDKIYQEVWSTNGNQPRKGRNGSVITNSTQVNTDPAAPRSNRSTHMGSQLNVGSSTSMAGSVNGSMGGSNLSINRRENNAELTTSEKRKKRESYLEAMSMGSIDERTSGRSSVTRNDNALKATKAERQRLLRISKK</sequence>
<keyword evidence="2" id="KW-0472">Membrane</keyword>
<protein>
    <submittedName>
        <fullName evidence="3">Uncharacterized protein</fullName>
    </submittedName>
</protein>
<feature type="transmembrane region" description="Helical" evidence="2">
    <location>
        <begin position="278"/>
        <end position="301"/>
    </location>
</feature>
<feature type="transmembrane region" description="Helical" evidence="2">
    <location>
        <begin position="149"/>
        <end position="174"/>
    </location>
</feature>
<evidence type="ECO:0000256" key="2">
    <source>
        <dbReference type="SAM" id="Phobius"/>
    </source>
</evidence>
<evidence type="ECO:0000313" key="3">
    <source>
        <dbReference type="EMBL" id="TRY78819.1"/>
    </source>
</evidence>
<gene>
    <name evidence="3" type="ORF">TCAL_08755</name>
</gene>
<accession>A0A553PMB7</accession>
<dbReference type="Proteomes" id="UP000318571">
    <property type="component" value="Chromosome 11"/>
</dbReference>
<name>A0A553PMB7_TIGCA</name>
<feature type="transmembrane region" description="Helical" evidence="2">
    <location>
        <begin position="194"/>
        <end position="213"/>
    </location>
</feature>
<feature type="transmembrane region" description="Helical" evidence="2">
    <location>
        <begin position="47"/>
        <end position="67"/>
    </location>
</feature>
<keyword evidence="4" id="KW-1185">Reference proteome</keyword>
<evidence type="ECO:0000313" key="4">
    <source>
        <dbReference type="Proteomes" id="UP000318571"/>
    </source>
</evidence>
<dbReference type="OrthoDB" id="10443887at2759"/>
<feature type="transmembrane region" description="Helical" evidence="2">
    <location>
        <begin position="79"/>
        <end position="96"/>
    </location>
</feature>
<dbReference type="EMBL" id="VCGU01000003">
    <property type="protein sequence ID" value="TRY78819.1"/>
    <property type="molecule type" value="Genomic_DNA"/>
</dbReference>
<dbReference type="AlphaFoldDB" id="A0A553PMB7"/>
<feature type="compositionally biased region" description="Polar residues" evidence="1">
    <location>
        <begin position="336"/>
        <end position="346"/>
    </location>
</feature>